<gene>
    <name evidence="2" type="ORF">PS691_03236</name>
</gene>
<dbReference type="PROSITE" id="PS51257">
    <property type="entry name" value="PROKAR_LIPOPROTEIN"/>
    <property type="match status" value="1"/>
</dbReference>
<name>A0A5E7CV20_PSEFL</name>
<dbReference type="Proteomes" id="UP000337909">
    <property type="component" value="Unassembled WGS sequence"/>
</dbReference>
<organism evidence="2 3">
    <name type="scientific">Pseudomonas fluorescens</name>
    <dbReference type="NCBI Taxonomy" id="294"/>
    <lineage>
        <taxon>Bacteria</taxon>
        <taxon>Pseudomonadati</taxon>
        <taxon>Pseudomonadota</taxon>
        <taxon>Gammaproteobacteria</taxon>
        <taxon>Pseudomonadales</taxon>
        <taxon>Pseudomonadaceae</taxon>
        <taxon>Pseudomonas</taxon>
    </lineage>
</organism>
<feature type="transmembrane region" description="Helical" evidence="1">
    <location>
        <begin position="58"/>
        <end position="80"/>
    </location>
</feature>
<feature type="transmembrane region" description="Helical" evidence="1">
    <location>
        <begin position="128"/>
        <end position="147"/>
    </location>
</feature>
<dbReference type="AlphaFoldDB" id="A0A5E7CV20"/>
<reference evidence="2 3" key="1">
    <citation type="submission" date="2019-09" db="EMBL/GenBank/DDBJ databases">
        <authorList>
            <person name="Chandra G."/>
            <person name="Truman W A."/>
        </authorList>
    </citation>
    <scope>NUCLEOTIDE SEQUENCE [LARGE SCALE GENOMIC DNA]</scope>
    <source>
        <strain evidence="2">PS691</strain>
    </source>
</reference>
<evidence type="ECO:0000256" key="1">
    <source>
        <dbReference type="SAM" id="Phobius"/>
    </source>
</evidence>
<protein>
    <submittedName>
        <fullName evidence="2">Uncharacterized protein</fullName>
    </submittedName>
</protein>
<keyword evidence="1" id="KW-0812">Transmembrane</keyword>
<keyword evidence="1" id="KW-0472">Membrane</keyword>
<feature type="transmembrane region" description="Helical" evidence="1">
    <location>
        <begin position="92"/>
        <end position="113"/>
    </location>
</feature>
<evidence type="ECO:0000313" key="3">
    <source>
        <dbReference type="Proteomes" id="UP000337909"/>
    </source>
</evidence>
<proteinExistence type="predicted"/>
<keyword evidence="1" id="KW-1133">Transmembrane helix</keyword>
<feature type="transmembrane region" description="Helical" evidence="1">
    <location>
        <begin position="12"/>
        <end position="28"/>
    </location>
</feature>
<dbReference type="OrthoDB" id="6023636at2"/>
<sequence>MLDVLRGTPVWVYLVFFVVSYYGVLACFENHETKRSLQLTPLVFVTVSLFFLDLSQGIFTPLASYGAGLATGWFAAFGFYSCRDVGREGDNLVIGGSPKVLIVYWLFFAWRYYGGYQAAINPEAVNEVSAIACSSLASGFINGLIIGRSFMLLRLFRVDKVSAQEV</sequence>
<evidence type="ECO:0000313" key="2">
    <source>
        <dbReference type="EMBL" id="VVO08863.1"/>
    </source>
</evidence>
<accession>A0A5E7CV20</accession>
<dbReference type="EMBL" id="CABVHQ010000031">
    <property type="protein sequence ID" value="VVO08863.1"/>
    <property type="molecule type" value="Genomic_DNA"/>
</dbReference>
<feature type="transmembrane region" description="Helical" evidence="1">
    <location>
        <begin position="35"/>
        <end position="52"/>
    </location>
</feature>